<gene>
    <name evidence="1" type="ORF">FNV43_RR09952</name>
</gene>
<accession>A0A8K0MK96</accession>
<evidence type="ECO:0000313" key="2">
    <source>
        <dbReference type="Proteomes" id="UP000796880"/>
    </source>
</evidence>
<dbReference type="EMBL" id="VOIH02000004">
    <property type="protein sequence ID" value="KAF3449224.1"/>
    <property type="molecule type" value="Genomic_DNA"/>
</dbReference>
<comment type="caution">
    <text evidence="1">The sequence shown here is derived from an EMBL/GenBank/DDBJ whole genome shotgun (WGS) entry which is preliminary data.</text>
</comment>
<dbReference type="AlphaFoldDB" id="A0A8K0MK96"/>
<dbReference type="PANTHER" id="PTHR13322">
    <property type="entry name" value="C1ORF73 PROTEIN"/>
    <property type="match status" value="1"/>
</dbReference>
<dbReference type="GO" id="GO:0034472">
    <property type="term" value="P:snRNA 3'-end processing"/>
    <property type="evidence" value="ECO:0007669"/>
    <property type="project" value="TreeGrafter"/>
</dbReference>
<evidence type="ECO:0000313" key="1">
    <source>
        <dbReference type="EMBL" id="KAF3449224.1"/>
    </source>
</evidence>
<reference evidence="1" key="1">
    <citation type="submission" date="2020-03" db="EMBL/GenBank/DDBJ databases">
        <title>A high-quality chromosome-level genome assembly of a woody plant with both climbing and erect habits, Rhamnella rubrinervis.</title>
        <authorList>
            <person name="Lu Z."/>
            <person name="Yang Y."/>
            <person name="Zhu X."/>
            <person name="Sun Y."/>
        </authorList>
    </citation>
    <scope>NUCLEOTIDE SEQUENCE</scope>
    <source>
        <strain evidence="1">BYM</strain>
        <tissue evidence="1">Leaf</tissue>
    </source>
</reference>
<name>A0A8K0MK96_9ROSA</name>
<protein>
    <submittedName>
        <fullName evidence="1">Uncharacterized protein</fullName>
    </submittedName>
</protein>
<dbReference type="Proteomes" id="UP000796880">
    <property type="component" value="Unassembled WGS sequence"/>
</dbReference>
<sequence length="358" mass="39999">MRGCDLSKNYLGEDLDLDVMMDHIFILIRFLSSMDDNAMATAEVDKLGHDVVNIKGEKSTIVRLKFAFIVYKFVVACLESLKEAGAITTFVFGKVKLLVESRKFELLLLSKHGFSLAIRLETKKSRLVILREELGEIANGSDNNINKLDSSKELEGQITQISIQLKSLAKEFDIMITSFGDMDRSSVKIISALALSSSLLAFITKNGLLAHLVQNLAERLLHMDHEARTNLHRLMEVSGHPKMCFGLQFRNQVFSIGCEARDVLTVCNHAVSGIACLISDRNRANNEASIFEVVKDGLQLLFKILAKLMYAPFRTPKYYFRLSHHRAAIDIFAAAILVVAAPPSQSTNKVRALLKLLQ</sequence>
<proteinExistence type="predicted"/>
<dbReference type="GO" id="GO:0032039">
    <property type="term" value="C:integrator complex"/>
    <property type="evidence" value="ECO:0007669"/>
    <property type="project" value="InterPro"/>
</dbReference>
<dbReference type="PANTHER" id="PTHR13322:SF2">
    <property type="entry name" value="INTEGRATOR COMPLEX SUBUNIT 7"/>
    <property type="match status" value="1"/>
</dbReference>
<organism evidence="1 2">
    <name type="scientific">Rhamnella rubrinervis</name>
    <dbReference type="NCBI Taxonomy" id="2594499"/>
    <lineage>
        <taxon>Eukaryota</taxon>
        <taxon>Viridiplantae</taxon>
        <taxon>Streptophyta</taxon>
        <taxon>Embryophyta</taxon>
        <taxon>Tracheophyta</taxon>
        <taxon>Spermatophyta</taxon>
        <taxon>Magnoliopsida</taxon>
        <taxon>eudicotyledons</taxon>
        <taxon>Gunneridae</taxon>
        <taxon>Pentapetalae</taxon>
        <taxon>rosids</taxon>
        <taxon>fabids</taxon>
        <taxon>Rosales</taxon>
        <taxon>Rhamnaceae</taxon>
        <taxon>rhamnoid group</taxon>
        <taxon>Rhamneae</taxon>
        <taxon>Rhamnella</taxon>
    </lineage>
</organism>
<dbReference type="OrthoDB" id="1921953at2759"/>
<keyword evidence="2" id="KW-1185">Reference proteome</keyword>
<dbReference type="InterPro" id="IPR033060">
    <property type="entry name" value="INTS7"/>
</dbReference>